<dbReference type="OrthoDB" id="4083131at2759"/>
<sequence length="172" mass="19529">MFPDKKQLSRKESQIAPKVVDFGTLSDQHEQDHVIEKTVNVSTPRSGALSAFWPLRWFSRTHQQQTPLENGHASCHSKLDESNKVRSPTDKVIAMKKFKTENSSEEFIDVEYKQLSYAEAASLRVAQESEPKSALKKHNNSIVVDQDDDLEKSITDVELAEAAKKNTRYVRA</sequence>
<evidence type="ECO:0000313" key="1">
    <source>
        <dbReference type="EMBL" id="QOU22426.1"/>
    </source>
</evidence>
<dbReference type="RefSeq" id="XP_041138919.1">
    <property type="nucleotide sequence ID" value="XM_041281128.1"/>
</dbReference>
<name>A0A871RB19_DEKBR</name>
<dbReference type="KEGG" id="bbrx:BRETT_002606"/>
<dbReference type="AlphaFoldDB" id="A0A871RB19"/>
<protein>
    <submittedName>
        <fullName evidence="1">Uncharacterized protein</fullName>
    </submittedName>
</protein>
<proteinExistence type="predicted"/>
<dbReference type="Proteomes" id="UP000663131">
    <property type="component" value="Chromosome 9"/>
</dbReference>
<dbReference type="EMBL" id="CP063137">
    <property type="protein sequence ID" value="QOU22426.1"/>
    <property type="molecule type" value="Genomic_DNA"/>
</dbReference>
<reference evidence="1" key="1">
    <citation type="submission" date="2020-10" db="EMBL/GenBank/DDBJ databases">
        <authorList>
            <person name="Palmer J.M."/>
        </authorList>
    </citation>
    <scope>NUCLEOTIDE SEQUENCE</scope>
    <source>
        <strain evidence="1">UCD 2041</strain>
    </source>
</reference>
<evidence type="ECO:0000313" key="2">
    <source>
        <dbReference type="Proteomes" id="UP000663131"/>
    </source>
</evidence>
<gene>
    <name evidence="1" type="ORF">BRETT_002606</name>
</gene>
<accession>A0A871RB19</accession>
<dbReference type="GeneID" id="64574530"/>
<reference evidence="1" key="2">
    <citation type="journal article" name="BMC Genomics">
        <title>New genome assemblies reveal patterns of domestication and adaptation across Brettanomyces (Dekkera) species.</title>
        <authorList>
            <person name="Roach M.J."/>
            <person name="Borneman A.R."/>
        </authorList>
    </citation>
    <scope>NUCLEOTIDE SEQUENCE</scope>
    <source>
        <strain evidence="1">UCD 2041</strain>
    </source>
</reference>
<organism evidence="1 2">
    <name type="scientific">Dekkera bruxellensis</name>
    <name type="common">Brettanomyces custersii</name>
    <dbReference type="NCBI Taxonomy" id="5007"/>
    <lineage>
        <taxon>Eukaryota</taxon>
        <taxon>Fungi</taxon>
        <taxon>Dikarya</taxon>
        <taxon>Ascomycota</taxon>
        <taxon>Saccharomycotina</taxon>
        <taxon>Pichiomycetes</taxon>
        <taxon>Pichiales</taxon>
        <taxon>Pichiaceae</taxon>
        <taxon>Brettanomyces</taxon>
    </lineage>
</organism>